<name>A0ABR4XSL6_9LACO</name>
<dbReference type="InterPro" id="IPR003593">
    <property type="entry name" value="AAA+_ATPase"/>
</dbReference>
<dbReference type="InterPro" id="IPR027417">
    <property type="entry name" value="P-loop_NTPase"/>
</dbReference>
<organism evidence="4 5">
    <name type="scientific">Oenococcus alcoholitolerans</name>
    <dbReference type="NCBI Taxonomy" id="931074"/>
    <lineage>
        <taxon>Bacteria</taxon>
        <taxon>Bacillati</taxon>
        <taxon>Bacillota</taxon>
        <taxon>Bacilli</taxon>
        <taxon>Lactobacillales</taxon>
        <taxon>Lactobacillaceae</taxon>
        <taxon>Oenococcus</taxon>
    </lineage>
</organism>
<dbReference type="PANTHER" id="PTHR43158:SF10">
    <property type="entry name" value="ABC TRANSPORTER ATP-BINDING PROTEIN YTRB"/>
    <property type="match status" value="1"/>
</dbReference>
<sequence length="302" mass="33563">MMMLKINNLKKDLTGTTIINDLSFSVGLGSIVGLVGRNGAGKTTLFRLISGEYLPEHGKIEIDDNKNVKESIFYLDAPGNFTGGFSAKQLAKIFAVSYPYFDSEWFLSLIGANELPVGKKLSALSKGQKALVLVIAAVTSKAKYILLDEPLDGLDLLIKDKVKQMLISAVSSNQASIIIASHNLSELDLLADRILMIKDGRIYKDYLPGDEISTAKVAKMQMVIEGEIPELVTKEGHILEKRGHLYVVLFKNYDDSMAAKIKDLPVKYIEELQVTSDDIFRATFEEDYRIHSTIKRGKEKEQ</sequence>
<feature type="domain" description="ABC transporter" evidence="3">
    <location>
        <begin position="4"/>
        <end position="224"/>
    </location>
</feature>
<accession>A0ABR4XSL6</accession>
<dbReference type="Pfam" id="PF00005">
    <property type="entry name" value="ABC_tran"/>
    <property type="match status" value="1"/>
</dbReference>
<reference evidence="4 5" key="1">
    <citation type="journal article" date="2014" name="Antonie Van Leeuwenhoek">
        <title>Oenococcus alcoholitolerans sp. nov., a lactic acid bacteria isolated from cachaca and ethanol fermentation processes.</title>
        <authorList>
            <person name="Badotti F."/>
            <person name="Moreira A.P."/>
            <person name="Tonon L.A."/>
            <person name="de Lucena B.T."/>
            <person name="Gomes Fde C."/>
            <person name="Kruger R."/>
            <person name="Thompson C.C."/>
            <person name="de Morais M.A.Jr."/>
            <person name="Rosa C.A."/>
            <person name="Thompson F.L."/>
        </authorList>
    </citation>
    <scope>NUCLEOTIDE SEQUENCE [LARGE SCALE GENOMIC DNA]</scope>
    <source>
        <strain evidence="4 5">UFRJ-M7.2.18</strain>
    </source>
</reference>
<dbReference type="PROSITE" id="PS50893">
    <property type="entry name" value="ABC_TRANSPORTER_2"/>
    <property type="match status" value="1"/>
</dbReference>
<keyword evidence="1" id="KW-0547">Nucleotide-binding</keyword>
<dbReference type="PROSITE" id="PS00211">
    <property type="entry name" value="ABC_TRANSPORTER_1"/>
    <property type="match status" value="1"/>
</dbReference>
<evidence type="ECO:0000313" key="4">
    <source>
        <dbReference type="EMBL" id="KGO32483.1"/>
    </source>
</evidence>
<evidence type="ECO:0000256" key="2">
    <source>
        <dbReference type="ARBA" id="ARBA00022840"/>
    </source>
</evidence>
<comment type="caution">
    <text evidence="4">The sequence shown here is derived from an EMBL/GenBank/DDBJ whole genome shotgun (WGS) entry which is preliminary data.</text>
</comment>
<evidence type="ECO:0000256" key="1">
    <source>
        <dbReference type="ARBA" id="ARBA00022741"/>
    </source>
</evidence>
<dbReference type="Gene3D" id="3.40.50.300">
    <property type="entry name" value="P-loop containing nucleotide triphosphate hydrolases"/>
    <property type="match status" value="1"/>
</dbReference>
<keyword evidence="2" id="KW-0067">ATP-binding</keyword>
<dbReference type="CDD" id="cd03230">
    <property type="entry name" value="ABC_DR_subfamily_A"/>
    <property type="match status" value="1"/>
</dbReference>
<proteinExistence type="predicted"/>
<dbReference type="Proteomes" id="UP000030023">
    <property type="component" value="Unassembled WGS sequence"/>
</dbReference>
<dbReference type="SUPFAM" id="SSF52540">
    <property type="entry name" value="P-loop containing nucleoside triphosphate hydrolases"/>
    <property type="match status" value="1"/>
</dbReference>
<dbReference type="InterPro" id="IPR017871">
    <property type="entry name" value="ABC_transporter-like_CS"/>
</dbReference>
<protein>
    <submittedName>
        <fullName evidence="4">Multidrug ABC transporter ATPase</fullName>
    </submittedName>
</protein>
<evidence type="ECO:0000313" key="5">
    <source>
        <dbReference type="Proteomes" id="UP000030023"/>
    </source>
</evidence>
<gene>
    <name evidence="4" type="ORF">Q757_00760</name>
</gene>
<keyword evidence="5" id="KW-1185">Reference proteome</keyword>
<dbReference type="SMART" id="SM00382">
    <property type="entry name" value="AAA"/>
    <property type="match status" value="1"/>
</dbReference>
<dbReference type="InterPro" id="IPR003439">
    <property type="entry name" value="ABC_transporter-like_ATP-bd"/>
</dbReference>
<dbReference type="EMBL" id="AXCV01000014">
    <property type="protein sequence ID" value="KGO32483.1"/>
    <property type="molecule type" value="Genomic_DNA"/>
</dbReference>
<evidence type="ECO:0000259" key="3">
    <source>
        <dbReference type="PROSITE" id="PS50893"/>
    </source>
</evidence>
<dbReference type="PANTHER" id="PTHR43158">
    <property type="entry name" value="SKFA PEPTIDE EXPORT ATP-BINDING PROTEIN SKFE"/>
    <property type="match status" value="1"/>
</dbReference>